<dbReference type="Proteomes" id="UP000694388">
    <property type="component" value="Unplaced"/>
</dbReference>
<keyword evidence="2" id="KW-1185">Reference proteome</keyword>
<protein>
    <submittedName>
        <fullName evidence="1">Uncharacterized protein</fullName>
    </submittedName>
</protein>
<accession>A0A8C4RCA7</accession>
<dbReference type="AlphaFoldDB" id="A0A8C4RCA7"/>
<reference evidence="1" key="1">
    <citation type="submission" date="2025-08" db="UniProtKB">
        <authorList>
            <consortium name="Ensembl"/>
        </authorList>
    </citation>
    <scope>IDENTIFICATION</scope>
</reference>
<organism evidence="1 2">
    <name type="scientific">Eptatretus burgeri</name>
    <name type="common">Inshore hagfish</name>
    <dbReference type="NCBI Taxonomy" id="7764"/>
    <lineage>
        <taxon>Eukaryota</taxon>
        <taxon>Metazoa</taxon>
        <taxon>Chordata</taxon>
        <taxon>Craniata</taxon>
        <taxon>Vertebrata</taxon>
        <taxon>Cyclostomata</taxon>
        <taxon>Myxini</taxon>
        <taxon>Myxiniformes</taxon>
        <taxon>Myxinidae</taxon>
        <taxon>Eptatretinae</taxon>
        <taxon>Eptatretus</taxon>
    </lineage>
</organism>
<dbReference type="PANTHER" id="PTHR45816:SF4">
    <property type="entry name" value="RYR_IP3R HOMOLOGY ASSOCIATED DOMAIN-CONTAINING PROTEIN"/>
    <property type="match status" value="1"/>
</dbReference>
<evidence type="ECO:0000313" key="1">
    <source>
        <dbReference type="Ensembl" id="ENSEBUP00000027874.1"/>
    </source>
</evidence>
<dbReference type="Ensembl" id="ENSEBUT00000028450.1">
    <property type="protein sequence ID" value="ENSEBUP00000027874.1"/>
    <property type="gene ID" value="ENSEBUG00000017044.1"/>
</dbReference>
<dbReference type="PANTHER" id="PTHR45816">
    <property type="entry name" value="MIR DOMAIN-CONTAINING PROTEIN"/>
    <property type="match status" value="1"/>
</dbReference>
<dbReference type="GeneTree" id="ENSGT00940000155071"/>
<dbReference type="InterPro" id="IPR015925">
    <property type="entry name" value="Ryanodine_IP3_receptor"/>
</dbReference>
<name>A0A8C4RCA7_EPTBU</name>
<sequence>MRSIHGVGELMSHVVLRSGGFLVGLAAPAPDNEPSAPTGSQEKDLLVMDTKLKILDILQFILSVRLDYRISCLLSIFKRQYEESGMTWRCSQDLTDPAGTAPRIGILEPEKICEQAEAIFDSTGEDASLDLDGQSGRTFLRVLLHLAMHEHPPLVSAALHLLFKHFNQRQDVLHAFTQVQLLVTSQDIENYKQIRQDLDRLRLLVEKSELWVYKGRQYGGAASEVGQDLNKRKAVGEGELRGNAVLAMESGPAIDSESLDNYVAIYELMEAETLRRIFTNNWRLCSAVSERVVQHFVHCIGTHGRHVQYLRFLHTIVRSEGKFNKKCQDMVMAELLTAGEDVLVFYSDRVSFQALLSMMRSERERTDPSGALMYHIALVDLLAACTEGKNVYTEIKCNSLLPLEDIVRVVTHEDCIPEVKVAYVNFLHHCYVDTEVEMKEIYTSNHMWTLFESFLVDISRVCNTSLDRRHATVELERYVTETVMNLISSFFSSPFSDQSTSLQTRQPVFVQLLQGAFRLYHCSWPSFGQKACVESCIKTLAEVAKTRGIAVPLDLDGQVSTLFLRPHAQLIQKTAQSWRQSARNLARRDSMAGLSLDYRHIIERLQEVVRVLEEWLAPLALAELSVLVDVLQHPDLLFPIGSEARRRCEAGGFICRLIHHTKQLVQEKEEGLCVKVLQTLRQMLTKEHDYSDKTETLRLLMLSQYFGSITARRTSINSGNNCANARLGAAAAQPQPATSGAPGTGTGSSLFWERALSEMQCWLEKEGAVTLVIDLVVDTASDRVFQESILLGIALLEGGNTPIQLSFYRRLTEGGKSEQFFAVFHERMLAAQQEIRATATAAPADITGRQWRGDTP</sequence>
<dbReference type="GO" id="GO:0006816">
    <property type="term" value="P:calcium ion transport"/>
    <property type="evidence" value="ECO:0007669"/>
    <property type="project" value="InterPro"/>
</dbReference>
<proteinExistence type="predicted"/>
<evidence type="ECO:0000313" key="2">
    <source>
        <dbReference type="Proteomes" id="UP000694388"/>
    </source>
</evidence>
<reference evidence="1" key="2">
    <citation type="submission" date="2025-09" db="UniProtKB">
        <authorList>
            <consortium name="Ensembl"/>
        </authorList>
    </citation>
    <scope>IDENTIFICATION</scope>
</reference>